<sequence>MPERPGAAVLVLHGGQEHSLSRPGPVNLAGLRMAGFVHALRRETEGAGVAVGTVRYRHRGWNGERADAARDAIAALDELAEELGPVPTVLVGHSMGGRAALRAAGHPTVTGVVALAPWCPAEDPCEQLAGRDVLMLHGDLDRITSPADTRAFAARGRAAGARVCGYTVLGTGHTLMRRIGDWHRATARLSAGLLGLRDLPPEAATALALPAHSTAALDLPLPTHPRTAPPVGHPSRPLPTDA</sequence>
<proteinExistence type="predicted"/>
<dbReference type="GO" id="GO:0016787">
    <property type="term" value="F:hydrolase activity"/>
    <property type="evidence" value="ECO:0007669"/>
    <property type="project" value="UniProtKB-KW"/>
</dbReference>
<keyword evidence="3" id="KW-0378">Hydrolase</keyword>
<name>A0ABZ1UET3_9ACTN</name>
<dbReference type="InterPro" id="IPR022742">
    <property type="entry name" value="Hydrolase_4"/>
</dbReference>
<gene>
    <name evidence="3" type="ORF">OHA16_04310</name>
</gene>
<dbReference type="SUPFAM" id="SSF53474">
    <property type="entry name" value="alpha/beta-Hydrolases"/>
    <property type="match status" value="1"/>
</dbReference>
<keyword evidence="4" id="KW-1185">Reference proteome</keyword>
<evidence type="ECO:0000313" key="3">
    <source>
        <dbReference type="EMBL" id="WUQ88637.1"/>
    </source>
</evidence>
<dbReference type="Pfam" id="PF12146">
    <property type="entry name" value="Hydrolase_4"/>
    <property type="match status" value="1"/>
</dbReference>
<dbReference type="Proteomes" id="UP001432222">
    <property type="component" value="Chromosome"/>
</dbReference>
<dbReference type="EMBL" id="CP108110">
    <property type="protein sequence ID" value="WUQ88637.1"/>
    <property type="molecule type" value="Genomic_DNA"/>
</dbReference>
<accession>A0ABZ1UET3</accession>
<feature type="domain" description="Serine aminopeptidase S33" evidence="2">
    <location>
        <begin position="4"/>
        <end position="122"/>
    </location>
</feature>
<dbReference type="Gene3D" id="3.40.50.1820">
    <property type="entry name" value="alpha/beta hydrolase"/>
    <property type="match status" value="1"/>
</dbReference>
<evidence type="ECO:0000259" key="2">
    <source>
        <dbReference type="Pfam" id="PF12146"/>
    </source>
</evidence>
<evidence type="ECO:0000313" key="4">
    <source>
        <dbReference type="Proteomes" id="UP001432222"/>
    </source>
</evidence>
<reference evidence="3" key="1">
    <citation type="submission" date="2022-10" db="EMBL/GenBank/DDBJ databases">
        <title>The complete genomes of actinobacterial strains from the NBC collection.</title>
        <authorList>
            <person name="Joergensen T.S."/>
            <person name="Alvarez Arevalo M."/>
            <person name="Sterndorff E.B."/>
            <person name="Faurdal D."/>
            <person name="Vuksanovic O."/>
            <person name="Mourched A.-S."/>
            <person name="Charusanti P."/>
            <person name="Shaw S."/>
            <person name="Blin K."/>
            <person name="Weber T."/>
        </authorList>
    </citation>
    <scope>NUCLEOTIDE SEQUENCE</scope>
    <source>
        <strain evidence="3">NBC_00222</strain>
    </source>
</reference>
<feature type="region of interest" description="Disordered" evidence="1">
    <location>
        <begin position="218"/>
        <end position="242"/>
    </location>
</feature>
<evidence type="ECO:0000256" key="1">
    <source>
        <dbReference type="SAM" id="MobiDB-lite"/>
    </source>
</evidence>
<protein>
    <submittedName>
        <fullName evidence="3">Alpha/beta fold hydrolase</fullName>
    </submittedName>
</protein>
<dbReference type="InterPro" id="IPR029058">
    <property type="entry name" value="AB_hydrolase_fold"/>
</dbReference>
<organism evidence="3 4">
    <name type="scientific">Kitasatospora purpeofusca</name>
    <dbReference type="NCBI Taxonomy" id="67352"/>
    <lineage>
        <taxon>Bacteria</taxon>
        <taxon>Bacillati</taxon>
        <taxon>Actinomycetota</taxon>
        <taxon>Actinomycetes</taxon>
        <taxon>Kitasatosporales</taxon>
        <taxon>Streptomycetaceae</taxon>
        <taxon>Kitasatospora</taxon>
    </lineage>
</organism>